<organism evidence="2 3">
    <name type="scientific">Catenaria anguillulae PL171</name>
    <dbReference type="NCBI Taxonomy" id="765915"/>
    <lineage>
        <taxon>Eukaryota</taxon>
        <taxon>Fungi</taxon>
        <taxon>Fungi incertae sedis</taxon>
        <taxon>Blastocladiomycota</taxon>
        <taxon>Blastocladiomycetes</taxon>
        <taxon>Blastocladiales</taxon>
        <taxon>Catenariaceae</taxon>
        <taxon>Catenaria</taxon>
    </lineage>
</organism>
<accession>A0A1Y2HGF5</accession>
<dbReference type="OrthoDB" id="2684236at2759"/>
<name>A0A1Y2HGF5_9FUNG</name>
<dbReference type="InterPro" id="IPR009836">
    <property type="entry name" value="GRDP-like"/>
</dbReference>
<protein>
    <submittedName>
        <fullName evidence="2">Uncharacterized protein</fullName>
    </submittedName>
</protein>
<dbReference type="PANTHER" id="PTHR34365:SF7">
    <property type="entry name" value="GLYCINE-RICH DOMAIN-CONTAINING PROTEIN 1"/>
    <property type="match status" value="1"/>
</dbReference>
<evidence type="ECO:0000256" key="1">
    <source>
        <dbReference type="SAM" id="MobiDB-lite"/>
    </source>
</evidence>
<proteinExistence type="predicted"/>
<sequence>MTQDPPPPPYPIHDGSADTMIDQLRSWKYASQSELAYFAFLCMAERRYTAWMHALATAIDRDEQTGLIVSPPLPQSTYMDDMYCVFPGVWQMHQIQFPILALAQHLDQGLVHADSERFWAEYVSDSEPYAPTAYVQFRVNGHPLRCLSCLESVSVMQTSTARLLDALSAFRAMPSTHRLPGCHFDPRSMAFSASANRDTLRSEQAQDIQRKTLSMDELLRPVVGPVAKTHLRVAGAKHPNVHRLFSRLVASYQNVPVGPWSLDLVQAVLRQRRFADKMAHSSVQDIASDFCVRARTAVQCSGSDTGIDLAWHTHQMLSSKYVEFTTRFTGKVVDHHDSVGKKKLRNAVHETGVLWFDTFQAFWTSDRLVPLLLLPPVLGLVQLYQSMKHKQAINDAGDCAAHPPSATVHISRKQAYAAFTRNLTSKQARRSQPASVGDPTKSSRDTAQAPDFYFYSGHAAQGGVGFSVRTVNAAVEVPS</sequence>
<dbReference type="AlphaFoldDB" id="A0A1Y2HGF5"/>
<evidence type="ECO:0000313" key="3">
    <source>
        <dbReference type="Proteomes" id="UP000193411"/>
    </source>
</evidence>
<dbReference type="Proteomes" id="UP000193411">
    <property type="component" value="Unassembled WGS sequence"/>
</dbReference>
<reference evidence="2 3" key="1">
    <citation type="submission" date="2016-07" db="EMBL/GenBank/DDBJ databases">
        <title>Pervasive Adenine N6-methylation of Active Genes in Fungi.</title>
        <authorList>
            <consortium name="DOE Joint Genome Institute"/>
            <person name="Mondo S.J."/>
            <person name="Dannebaum R.O."/>
            <person name="Kuo R.C."/>
            <person name="Labutti K."/>
            <person name="Haridas S."/>
            <person name="Kuo A."/>
            <person name="Salamov A."/>
            <person name="Ahrendt S.R."/>
            <person name="Lipzen A."/>
            <person name="Sullivan W."/>
            <person name="Andreopoulos W.B."/>
            <person name="Clum A."/>
            <person name="Lindquist E."/>
            <person name="Daum C."/>
            <person name="Ramamoorthy G.K."/>
            <person name="Gryganskyi A."/>
            <person name="Culley D."/>
            <person name="Magnuson J.K."/>
            <person name="James T.Y."/>
            <person name="O'Malley M.A."/>
            <person name="Stajich J.E."/>
            <person name="Spatafora J.W."/>
            <person name="Visel A."/>
            <person name="Grigoriev I.V."/>
        </authorList>
    </citation>
    <scope>NUCLEOTIDE SEQUENCE [LARGE SCALE GENOMIC DNA]</scope>
    <source>
        <strain evidence="2 3">PL171</strain>
    </source>
</reference>
<dbReference type="EMBL" id="MCFL01000034">
    <property type="protein sequence ID" value="ORZ33678.1"/>
    <property type="molecule type" value="Genomic_DNA"/>
</dbReference>
<gene>
    <name evidence="2" type="ORF">BCR44DRAFT_1437930</name>
</gene>
<keyword evidence="3" id="KW-1185">Reference proteome</keyword>
<dbReference type="PANTHER" id="PTHR34365">
    <property type="entry name" value="ENOLASE (DUF1399)"/>
    <property type="match status" value="1"/>
</dbReference>
<dbReference type="STRING" id="765915.A0A1Y2HGF5"/>
<feature type="region of interest" description="Disordered" evidence="1">
    <location>
        <begin position="426"/>
        <end position="445"/>
    </location>
</feature>
<evidence type="ECO:0000313" key="2">
    <source>
        <dbReference type="EMBL" id="ORZ33678.1"/>
    </source>
</evidence>
<comment type="caution">
    <text evidence="2">The sequence shown here is derived from an EMBL/GenBank/DDBJ whole genome shotgun (WGS) entry which is preliminary data.</text>
</comment>